<evidence type="ECO:0000259" key="5">
    <source>
        <dbReference type="Pfam" id="PF25973"/>
    </source>
</evidence>
<reference evidence="7 8" key="1">
    <citation type="submission" date="2020-08" db="EMBL/GenBank/DDBJ databases">
        <title>Genomic Encyclopedia of Type Strains, Phase IV (KMG-IV): sequencing the most valuable type-strain genomes for metagenomic binning, comparative biology and taxonomic classification.</title>
        <authorList>
            <person name="Goeker M."/>
        </authorList>
    </citation>
    <scope>NUCLEOTIDE SEQUENCE [LARGE SCALE GENOMIC DNA]</scope>
    <source>
        <strain evidence="7 8">DSM 102850</strain>
    </source>
</reference>
<feature type="chain" id="PRO_5032558986" evidence="3">
    <location>
        <begin position="18"/>
        <end position="403"/>
    </location>
</feature>
<dbReference type="SUPFAM" id="SSF111369">
    <property type="entry name" value="HlyD-like secretion proteins"/>
    <property type="match status" value="1"/>
</dbReference>
<dbReference type="GO" id="GO:0022857">
    <property type="term" value="F:transmembrane transporter activity"/>
    <property type="evidence" value="ECO:0007669"/>
    <property type="project" value="InterPro"/>
</dbReference>
<evidence type="ECO:0000259" key="6">
    <source>
        <dbReference type="Pfam" id="PF25975"/>
    </source>
</evidence>
<dbReference type="Gene3D" id="2.40.420.20">
    <property type="match status" value="1"/>
</dbReference>
<dbReference type="FunFam" id="2.40.30.170:FF:000010">
    <property type="entry name" value="Efflux RND transporter periplasmic adaptor subunit"/>
    <property type="match status" value="1"/>
</dbReference>
<keyword evidence="3" id="KW-0732">Signal</keyword>
<comment type="similarity">
    <text evidence="1">Belongs to the membrane fusion protein (MFP) (TC 8.A.1) family.</text>
</comment>
<dbReference type="InterPro" id="IPR058792">
    <property type="entry name" value="Beta-barrel_RND_2"/>
</dbReference>
<evidence type="ECO:0000256" key="1">
    <source>
        <dbReference type="ARBA" id="ARBA00009477"/>
    </source>
</evidence>
<feature type="domain" description="CusB-like beta-barrel" evidence="4">
    <location>
        <begin position="248"/>
        <end position="322"/>
    </location>
</feature>
<dbReference type="InterPro" id="IPR051909">
    <property type="entry name" value="MFP_Cation_Efflux"/>
</dbReference>
<dbReference type="Pfam" id="PF25954">
    <property type="entry name" value="Beta-barrel_RND_2"/>
    <property type="match status" value="1"/>
</dbReference>
<dbReference type="GO" id="GO:0016020">
    <property type="term" value="C:membrane"/>
    <property type="evidence" value="ECO:0007669"/>
    <property type="project" value="InterPro"/>
</dbReference>
<feature type="domain" description="CzcB-like barrel-sandwich hybrid" evidence="5">
    <location>
        <begin position="88"/>
        <end position="234"/>
    </location>
</feature>
<dbReference type="Gene3D" id="1.10.287.470">
    <property type="entry name" value="Helix hairpin bin"/>
    <property type="match status" value="1"/>
</dbReference>
<dbReference type="InterPro" id="IPR006143">
    <property type="entry name" value="RND_pump_MFP"/>
</dbReference>
<feature type="signal peptide" evidence="3">
    <location>
        <begin position="1"/>
        <end position="17"/>
    </location>
</feature>
<organism evidence="7 8">
    <name type="scientific">Parvularcula dongshanensis</name>
    <dbReference type="NCBI Taxonomy" id="1173995"/>
    <lineage>
        <taxon>Bacteria</taxon>
        <taxon>Pseudomonadati</taxon>
        <taxon>Pseudomonadota</taxon>
        <taxon>Alphaproteobacteria</taxon>
        <taxon>Parvularculales</taxon>
        <taxon>Parvularculaceae</taxon>
        <taxon>Parvularcula</taxon>
    </lineage>
</organism>
<sequence length="403" mass="41788">MTVLRTASMIALLVALAACGDSNSQEPEADAETAIGQGTDEEHEEGGDEVEIDQADAAALGIEIQRASLSALGQRTELPAEIKFAADRVAYIAPRVDGVVRSLEATEGDLVEAGEVLAVLDSGRLAALMADYHGARAAERFADSTLARERELLDQAITSQAEFAEAEQEAAMATARREAAETALHAAGIDHDQIESLVSGSDGAAGRYRITSPIAGRVIERTLSLGQSVQGGTEGGAPAFVVADDSVVWADVQVYAADLGRIEPGAGVVLNGENGRQIAIGEVAFVMPQLSEGSRTATARVILENEQRALRPGQFVTASLETGSSEQALTVPKGAVVAFEGGEVVFVPTDHGFGAVGVETGRQVGDEVEIVSGLERGQAFVAEGAFTLKAELEKAGFGDGHGH</sequence>
<gene>
    <name evidence="7" type="ORF">GGQ59_002768</name>
</gene>
<accession>A0A840I7Y5</accession>
<dbReference type="InterPro" id="IPR058649">
    <property type="entry name" value="CzcB_C"/>
</dbReference>
<evidence type="ECO:0000313" key="7">
    <source>
        <dbReference type="EMBL" id="MBB4660218.1"/>
    </source>
</evidence>
<dbReference type="GO" id="GO:0030288">
    <property type="term" value="C:outer membrane-bounded periplasmic space"/>
    <property type="evidence" value="ECO:0007669"/>
    <property type="project" value="TreeGrafter"/>
</dbReference>
<evidence type="ECO:0000259" key="4">
    <source>
        <dbReference type="Pfam" id="PF25954"/>
    </source>
</evidence>
<dbReference type="GO" id="GO:0046914">
    <property type="term" value="F:transition metal ion binding"/>
    <property type="evidence" value="ECO:0007669"/>
    <property type="project" value="TreeGrafter"/>
</dbReference>
<comment type="caution">
    <text evidence="7">The sequence shown here is derived from an EMBL/GenBank/DDBJ whole genome shotgun (WGS) entry which is preliminary data.</text>
</comment>
<dbReference type="Proteomes" id="UP000563524">
    <property type="component" value="Unassembled WGS sequence"/>
</dbReference>
<dbReference type="GO" id="GO:0060003">
    <property type="term" value="P:copper ion export"/>
    <property type="evidence" value="ECO:0007669"/>
    <property type="project" value="TreeGrafter"/>
</dbReference>
<dbReference type="Gene3D" id="2.40.30.170">
    <property type="match status" value="1"/>
</dbReference>
<dbReference type="PROSITE" id="PS51257">
    <property type="entry name" value="PROKAR_LIPOPROTEIN"/>
    <property type="match status" value="1"/>
</dbReference>
<name>A0A840I7Y5_9PROT</name>
<dbReference type="Pfam" id="PF25975">
    <property type="entry name" value="CzcB_C"/>
    <property type="match status" value="1"/>
</dbReference>
<dbReference type="Pfam" id="PF25973">
    <property type="entry name" value="BSH_CzcB"/>
    <property type="match status" value="1"/>
</dbReference>
<keyword evidence="2" id="KW-0813">Transport</keyword>
<evidence type="ECO:0000313" key="8">
    <source>
        <dbReference type="Proteomes" id="UP000563524"/>
    </source>
</evidence>
<evidence type="ECO:0000256" key="3">
    <source>
        <dbReference type="SAM" id="SignalP"/>
    </source>
</evidence>
<dbReference type="GO" id="GO:0015679">
    <property type="term" value="P:plasma membrane copper ion transport"/>
    <property type="evidence" value="ECO:0007669"/>
    <property type="project" value="TreeGrafter"/>
</dbReference>
<dbReference type="PANTHER" id="PTHR30097:SF4">
    <property type="entry name" value="SLR6042 PROTEIN"/>
    <property type="match status" value="1"/>
</dbReference>
<dbReference type="AlphaFoldDB" id="A0A840I7Y5"/>
<dbReference type="InterPro" id="IPR058647">
    <property type="entry name" value="BSH_CzcB-like"/>
</dbReference>
<dbReference type="PANTHER" id="PTHR30097">
    <property type="entry name" value="CATION EFFLUX SYSTEM PROTEIN CUSB"/>
    <property type="match status" value="1"/>
</dbReference>
<dbReference type="NCBIfam" id="TIGR01730">
    <property type="entry name" value="RND_mfp"/>
    <property type="match status" value="1"/>
</dbReference>
<feature type="domain" description="CzcB-like C-terminal circularly permuted SH3-like" evidence="6">
    <location>
        <begin position="329"/>
        <end position="389"/>
    </location>
</feature>
<dbReference type="Gene3D" id="2.40.50.100">
    <property type="match status" value="1"/>
</dbReference>
<keyword evidence="8" id="KW-1185">Reference proteome</keyword>
<dbReference type="EMBL" id="JACHOB010000007">
    <property type="protein sequence ID" value="MBB4660218.1"/>
    <property type="molecule type" value="Genomic_DNA"/>
</dbReference>
<evidence type="ECO:0000256" key="2">
    <source>
        <dbReference type="ARBA" id="ARBA00022448"/>
    </source>
</evidence>
<dbReference type="RefSeq" id="WP_183819605.1">
    <property type="nucleotide sequence ID" value="NZ_JACHOB010000007.1"/>
</dbReference>
<proteinExistence type="inferred from homology"/>
<protein>
    <submittedName>
        <fullName evidence="7">Cobalt-zinc-cadmium efflux system membrane fusion protein</fullName>
    </submittedName>
</protein>